<accession>A0A316A4X2</accession>
<proteinExistence type="predicted"/>
<reference evidence="2 3" key="1">
    <citation type="submission" date="2018-03" db="EMBL/GenBank/DDBJ databases">
        <title>Genomic Encyclopedia of Archaeal and Bacterial Type Strains, Phase II (KMG-II): from individual species to whole genera.</title>
        <authorList>
            <person name="Goeker M."/>
        </authorList>
    </citation>
    <scope>NUCLEOTIDE SEQUENCE [LARGE SCALE GENOMIC DNA]</scope>
    <source>
        <strain evidence="2 3">DSM 100346</strain>
    </source>
</reference>
<dbReference type="RefSeq" id="WP_109678404.1">
    <property type="nucleotide sequence ID" value="NZ_QGDT01000032.1"/>
</dbReference>
<organism evidence="2 3">
    <name type="scientific">Dyadobacter jejuensis</name>
    <dbReference type="NCBI Taxonomy" id="1082580"/>
    <lineage>
        <taxon>Bacteria</taxon>
        <taxon>Pseudomonadati</taxon>
        <taxon>Bacteroidota</taxon>
        <taxon>Cytophagia</taxon>
        <taxon>Cytophagales</taxon>
        <taxon>Spirosomataceae</taxon>
        <taxon>Dyadobacter</taxon>
    </lineage>
</organism>
<gene>
    <name evidence="2" type="ORF">CLV98_1323</name>
</gene>
<dbReference type="OrthoDB" id="966072at2"/>
<dbReference type="Proteomes" id="UP000245880">
    <property type="component" value="Unassembled WGS sequence"/>
</dbReference>
<comment type="caution">
    <text evidence="2">The sequence shown here is derived from an EMBL/GenBank/DDBJ whole genome shotgun (WGS) entry which is preliminary data.</text>
</comment>
<name>A0A316A4X2_9BACT</name>
<keyword evidence="1" id="KW-0732">Signal</keyword>
<feature type="signal peptide" evidence="1">
    <location>
        <begin position="1"/>
        <end position="18"/>
    </location>
</feature>
<evidence type="ECO:0000313" key="2">
    <source>
        <dbReference type="EMBL" id="PWJ52745.1"/>
    </source>
</evidence>
<dbReference type="EMBL" id="QGDT01000032">
    <property type="protein sequence ID" value="PWJ52745.1"/>
    <property type="molecule type" value="Genomic_DNA"/>
</dbReference>
<keyword evidence="3" id="KW-1185">Reference proteome</keyword>
<feature type="chain" id="PRO_5016277298" evidence="1">
    <location>
        <begin position="19"/>
        <end position="274"/>
    </location>
</feature>
<evidence type="ECO:0000313" key="3">
    <source>
        <dbReference type="Proteomes" id="UP000245880"/>
    </source>
</evidence>
<protein>
    <submittedName>
        <fullName evidence="2">Uncharacterized protein</fullName>
    </submittedName>
</protein>
<sequence>MKNIFYFLLLLTYAPSYAQVKIGSNPTIFTPNTNLEVEATNGSKVVIEQSEGKVGIGTSSLDAKLNVAGDIKIVDGTQGTGKVLTSDANGIASWRTPPACVSVNLVTQTAPITYTTNYTNFIQIPGMSIPLLANKTYKIIYMGLRKFSTGNGPLALYLKYGNDTATETTFLNGNFYFQTIQDYGPMQQFSPHYMGVNKEFPSVEMASDGTSYIQPQLGLYQSFIGYIQTKTDGNLRILGTNSKVNYILNIHTYYGAERPITLFNGYLVAIELAD</sequence>
<evidence type="ECO:0000256" key="1">
    <source>
        <dbReference type="SAM" id="SignalP"/>
    </source>
</evidence>
<dbReference type="AlphaFoldDB" id="A0A316A4X2"/>